<keyword evidence="17" id="KW-1185">Reference proteome</keyword>
<evidence type="ECO:0000256" key="4">
    <source>
        <dbReference type="ARBA" id="ARBA00006361"/>
    </source>
</evidence>
<comment type="similarity">
    <text evidence="4">Belongs to the alpha-IPM synthase/homocitrate synthase family. Homocitrate synthase LYS20/LYS21 subfamily.</text>
</comment>
<evidence type="ECO:0000256" key="9">
    <source>
        <dbReference type="ARBA" id="ARBA00022842"/>
    </source>
</evidence>
<dbReference type="HAMAP" id="MF_02222">
    <property type="entry name" value="Homocitr_synth_fung_arch"/>
    <property type="match status" value="1"/>
</dbReference>
<evidence type="ECO:0000256" key="3">
    <source>
        <dbReference type="ARBA" id="ARBA00004755"/>
    </source>
</evidence>
<dbReference type="UniPathway" id="UPA00033">
    <property type="reaction ID" value="UER00028"/>
</dbReference>
<dbReference type="InterPro" id="IPR050073">
    <property type="entry name" value="2-IPM_HCS-like"/>
</dbReference>
<dbReference type="Pfam" id="PF00682">
    <property type="entry name" value="HMGL-like"/>
    <property type="match status" value="1"/>
</dbReference>
<comment type="pathway">
    <text evidence="3">Amino-acid biosynthesis; L-lysine biosynthesis via AAA pathway; L-alpha-aminoadipate from 2-oxoglutarate: step 1/5.</text>
</comment>
<dbReference type="GO" id="GO:0005739">
    <property type="term" value="C:mitochondrion"/>
    <property type="evidence" value="ECO:0007669"/>
    <property type="project" value="TreeGrafter"/>
</dbReference>
<name>A0A6G1HVW7_9PEZI</name>
<evidence type="ECO:0000256" key="5">
    <source>
        <dbReference type="ARBA" id="ARBA00012974"/>
    </source>
</evidence>
<keyword evidence="9" id="KW-0460">Magnesium</keyword>
<dbReference type="PROSITE" id="PS50991">
    <property type="entry name" value="PYR_CT"/>
    <property type="match status" value="1"/>
</dbReference>
<evidence type="ECO:0000313" key="17">
    <source>
        <dbReference type="Proteomes" id="UP000799640"/>
    </source>
</evidence>
<evidence type="ECO:0000256" key="11">
    <source>
        <dbReference type="ARBA" id="ARBA00023211"/>
    </source>
</evidence>
<evidence type="ECO:0000256" key="14">
    <source>
        <dbReference type="SAM" id="MobiDB-lite"/>
    </source>
</evidence>
<comment type="cofactor">
    <cofactor evidence="2">
        <name>Mg(2+)</name>
        <dbReference type="ChEBI" id="CHEBI:18420"/>
    </cofactor>
</comment>
<gene>
    <name evidence="16" type="ORF">EJ06DRAFT_543063</name>
</gene>
<protein>
    <recommendedName>
        <fullName evidence="5">homocitrate synthase</fullName>
        <ecNumber evidence="5">2.3.3.14</ecNumber>
    </recommendedName>
</protein>
<organism evidence="16 17">
    <name type="scientific">Trichodelitschia bisporula</name>
    <dbReference type="NCBI Taxonomy" id="703511"/>
    <lineage>
        <taxon>Eukaryota</taxon>
        <taxon>Fungi</taxon>
        <taxon>Dikarya</taxon>
        <taxon>Ascomycota</taxon>
        <taxon>Pezizomycotina</taxon>
        <taxon>Dothideomycetes</taxon>
        <taxon>Dothideomycetes incertae sedis</taxon>
        <taxon>Phaeotrichales</taxon>
        <taxon>Phaeotrichaceae</taxon>
        <taxon>Trichodelitschia</taxon>
    </lineage>
</organism>
<dbReference type="OrthoDB" id="2015253at2759"/>
<proteinExistence type="inferred from homology"/>
<keyword evidence="8" id="KW-0479">Metal-binding</keyword>
<dbReference type="InterPro" id="IPR000891">
    <property type="entry name" value="PYR_CT"/>
</dbReference>
<evidence type="ECO:0000256" key="6">
    <source>
        <dbReference type="ARBA" id="ARBA00022605"/>
    </source>
</evidence>
<sequence length="467" mass="50396">MCPTCAPADTNGHAGPAVATNGTNGTNGVNGHSTNGTNGDHKGYTPVASDIKRSNPYAPVGDYLSNVSRFKIIESTLREGEQFANAFFDTETKIKIARALDDFGVDYIELTSPAASEQSRLDCEAICKLGLKAKILTHVRCHMDDARLAVETGVDGVDVVIGTSSYLREHSHGKDMTYIKNTAIEVIEYVKSKGKEVRFSSEDSFRSDLVDLLTIYSAVDKVGVHRVGIADTVGCASPRQVYDLVRTLRGVVSCDIETHFHNDTGCAIANAFCALEAGATHIDTSVIGIGERNGITPLGGLMARMIVADRDYVVGKYKLHKLKEIEDLVAEAVQINIPFNNYITGFCAFTHKAGIHAKAILNNPSTYEIINPHDFGMERYVHFASRLTGWNAIKSRVEQLGLTLTDAQIKTVTAKIKALADVRPIAIDDADSIIRTFHLNLTSKVEKPLLPNMTAEEAAAAAAAAAA</sequence>
<dbReference type="EMBL" id="ML996695">
    <property type="protein sequence ID" value="KAF2400152.1"/>
    <property type="molecule type" value="Genomic_DNA"/>
</dbReference>
<reference evidence="16" key="1">
    <citation type="journal article" date="2020" name="Stud. Mycol.">
        <title>101 Dothideomycetes genomes: a test case for predicting lifestyles and emergence of pathogens.</title>
        <authorList>
            <person name="Haridas S."/>
            <person name="Albert R."/>
            <person name="Binder M."/>
            <person name="Bloem J."/>
            <person name="Labutti K."/>
            <person name="Salamov A."/>
            <person name="Andreopoulos B."/>
            <person name="Baker S."/>
            <person name="Barry K."/>
            <person name="Bills G."/>
            <person name="Bluhm B."/>
            <person name="Cannon C."/>
            <person name="Castanera R."/>
            <person name="Culley D."/>
            <person name="Daum C."/>
            <person name="Ezra D."/>
            <person name="Gonzalez J."/>
            <person name="Henrissat B."/>
            <person name="Kuo A."/>
            <person name="Liang C."/>
            <person name="Lipzen A."/>
            <person name="Lutzoni F."/>
            <person name="Magnuson J."/>
            <person name="Mondo S."/>
            <person name="Nolan M."/>
            <person name="Ohm R."/>
            <person name="Pangilinan J."/>
            <person name="Park H.-J."/>
            <person name="Ramirez L."/>
            <person name="Alfaro M."/>
            <person name="Sun H."/>
            <person name="Tritt A."/>
            <person name="Yoshinaga Y."/>
            <person name="Zwiers L.-H."/>
            <person name="Turgeon B."/>
            <person name="Goodwin S."/>
            <person name="Spatafora J."/>
            <person name="Crous P."/>
            <person name="Grigoriev I."/>
        </authorList>
    </citation>
    <scope>NUCLEOTIDE SEQUENCE</scope>
    <source>
        <strain evidence="16">CBS 262.69</strain>
    </source>
</reference>
<feature type="domain" description="Pyruvate carboxyltransferase" evidence="15">
    <location>
        <begin position="70"/>
        <end position="323"/>
    </location>
</feature>
<dbReference type="InterPro" id="IPR054691">
    <property type="entry name" value="LeuA/HCS_post-cat"/>
</dbReference>
<dbReference type="PROSITE" id="PS00815">
    <property type="entry name" value="AIPM_HOMOCIT_SYNTH_1"/>
    <property type="match status" value="1"/>
</dbReference>
<evidence type="ECO:0000256" key="13">
    <source>
        <dbReference type="RuleBase" id="RU003523"/>
    </source>
</evidence>
<dbReference type="InterPro" id="IPR011872">
    <property type="entry name" value="Homocitrate_synth"/>
</dbReference>
<dbReference type="AlphaFoldDB" id="A0A6G1HVW7"/>
<evidence type="ECO:0000259" key="15">
    <source>
        <dbReference type="PROSITE" id="PS50991"/>
    </source>
</evidence>
<keyword evidence="11" id="KW-0464">Manganese</keyword>
<dbReference type="GO" id="GO:0046872">
    <property type="term" value="F:metal ion binding"/>
    <property type="evidence" value="ECO:0007669"/>
    <property type="project" value="UniProtKB-KW"/>
</dbReference>
<evidence type="ECO:0000313" key="16">
    <source>
        <dbReference type="EMBL" id="KAF2400152.1"/>
    </source>
</evidence>
<keyword evidence="7 13" id="KW-0808">Transferase</keyword>
<dbReference type="Gene3D" id="1.10.238.260">
    <property type="match status" value="1"/>
</dbReference>
<dbReference type="Pfam" id="PF22617">
    <property type="entry name" value="HCS_D2"/>
    <property type="match status" value="1"/>
</dbReference>
<keyword evidence="6" id="KW-0028">Amino-acid biosynthesis</keyword>
<dbReference type="EC" id="2.3.3.14" evidence="5"/>
<dbReference type="PANTHER" id="PTHR10277">
    <property type="entry name" value="HOMOCITRATE SYNTHASE-RELATED"/>
    <property type="match status" value="1"/>
</dbReference>
<feature type="region of interest" description="Disordered" evidence="14">
    <location>
        <begin position="1"/>
        <end position="44"/>
    </location>
</feature>
<dbReference type="PANTHER" id="PTHR10277:SF48">
    <property type="entry name" value="HOMOCITRATE SYNTHASE, CYTOSOLIC ISOZYME-RELATED"/>
    <property type="match status" value="1"/>
</dbReference>
<comment type="catalytic activity">
    <reaction evidence="12">
        <text>acetyl-CoA + 2-oxoglutarate + H2O = (2R)-homocitrate + CoA + H(+)</text>
        <dbReference type="Rhea" id="RHEA:12929"/>
        <dbReference type="ChEBI" id="CHEBI:15377"/>
        <dbReference type="ChEBI" id="CHEBI:15378"/>
        <dbReference type="ChEBI" id="CHEBI:16810"/>
        <dbReference type="ChEBI" id="CHEBI:57287"/>
        <dbReference type="ChEBI" id="CHEBI:57288"/>
        <dbReference type="ChEBI" id="CHEBI:58884"/>
        <dbReference type="EC" id="2.3.3.14"/>
    </reaction>
    <physiologicalReaction direction="left-to-right" evidence="12">
        <dbReference type="Rhea" id="RHEA:12930"/>
    </physiologicalReaction>
</comment>
<dbReference type="PROSITE" id="PS00816">
    <property type="entry name" value="AIPM_HOMOCIT_SYNTH_2"/>
    <property type="match status" value="1"/>
</dbReference>
<comment type="cofactor">
    <cofactor evidence="1">
        <name>Mn(2+)</name>
        <dbReference type="ChEBI" id="CHEBI:29035"/>
    </cofactor>
</comment>
<dbReference type="GO" id="GO:0004410">
    <property type="term" value="F:homocitrate synthase activity"/>
    <property type="evidence" value="ECO:0007669"/>
    <property type="project" value="UniProtKB-EC"/>
</dbReference>
<dbReference type="NCBIfam" id="TIGR02146">
    <property type="entry name" value="LysS_fung_arch"/>
    <property type="match status" value="1"/>
</dbReference>
<dbReference type="SUPFAM" id="SSF51569">
    <property type="entry name" value="Aldolase"/>
    <property type="match status" value="1"/>
</dbReference>
<dbReference type="InterPro" id="IPR002034">
    <property type="entry name" value="AIPM/Hcit_synth_CS"/>
</dbReference>
<dbReference type="InterPro" id="IPR013785">
    <property type="entry name" value="Aldolase_TIM"/>
</dbReference>
<dbReference type="Proteomes" id="UP000799640">
    <property type="component" value="Unassembled WGS sequence"/>
</dbReference>
<dbReference type="CDD" id="cd07948">
    <property type="entry name" value="DRE_TIM_HCS"/>
    <property type="match status" value="1"/>
</dbReference>
<feature type="compositionally biased region" description="Low complexity" evidence="14">
    <location>
        <begin position="20"/>
        <end position="38"/>
    </location>
</feature>
<dbReference type="GO" id="GO:0019878">
    <property type="term" value="P:lysine biosynthetic process via aminoadipic acid"/>
    <property type="evidence" value="ECO:0007669"/>
    <property type="project" value="UniProtKB-UniPathway"/>
</dbReference>
<evidence type="ECO:0000256" key="10">
    <source>
        <dbReference type="ARBA" id="ARBA00023154"/>
    </source>
</evidence>
<dbReference type="FunFam" id="1.10.238.260:FF:000002">
    <property type="entry name" value="Homocitrate synthase, mitochondrial"/>
    <property type="match status" value="1"/>
</dbReference>
<dbReference type="FunFam" id="3.20.20.70:FF:000032">
    <property type="entry name" value="Homocitrate synthase, mitochondrial"/>
    <property type="match status" value="1"/>
</dbReference>
<dbReference type="InterPro" id="IPR048253">
    <property type="entry name" value="DRE_TIM_HCS_fun_bact"/>
</dbReference>
<evidence type="ECO:0000256" key="7">
    <source>
        <dbReference type="ARBA" id="ARBA00022679"/>
    </source>
</evidence>
<keyword evidence="10" id="KW-0457">Lysine biosynthesis</keyword>
<evidence type="ECO:0000256" key="1">
    <source>
        <dbReference type="ARBA" id="ARBA00001936"/>
    </source>
</evidence>
<dbReference type="Gene3D" id="3.20.20.70">
    <property type="entry name" value="Aldolase class I"/>
    <property type="match status" value="1"/>
</dbReference>
<evidence type="ECO:0000256" key="12">
    <source>
        <dbReference type="ARBA" id="ARBA00048363"/>
    </source>
</evidence>
<evidence type="ECO:0000256" key="2">
    <source>
        <dbReference type="ARBA" id="ARBA00001946"/>
    </source>
</evidence>
<evidence type="ECO:0000256" key="8">
    <source>
        <dbReference type="ARBA" id="ARBA00022723"/>
    </source>
</evidence>
<accession>A0A6G1HVW7</accession>